<evidence type="ECO:0000256" key="1">
    <source>
        <dbReference type="SAM" id="SignalP"/>
    </source>
</evidence>
<dbReference type="Gene3D" id="3.40.710.10">
    <property type="entry name" value="DD-peptidase/beta-lactamase superfamily"/>
    <property type="match status" value="1"/>
</dbReference>
<feature type="signal peptide" evidence="1">
    <location>
        <begin position="1"/>
        <end position="24"/>
    </location>
</feature>
<feature type="domain" description="Beta-lactamase-related" evidence="2">
    <location>
        <begin position="41"/>
        <end position="311"/>
    </location>
</feature>
<dbReference type="EC" id="3.-.-.-" evidence="3"/>
<reference evidence="4" key="1">
    <citation type="journal article" date="2019" name="Int. J. Syst. Evol. Microbiol.">
        <title>The Global Catalogue of Microorganisms (GCM) 10K type strain sequencing project: providing services to taxonomists for standard genome sequencing and annotation.</title>
        <authorList>
            <consortium name="The Broad Institute Genomics Platform"/>
            <consortium name="The Broad Institute Genome Sequencing Center for Infectious Disease"/>
            <person name="Wu L."/>
            <person name="Ma J."/>
        </authorList>
    </citation>
    <scope>NUCLEOTIDE SEQUENCE [LARGE SCALE GENOMIC DNA]</scope>
    <source>
        <strain evidence="4">CCUG 56029</strain>
    </source>
</reference>
<accession>A0ABW4R7U8</accession>
<organism evidence="3 4">
    <name type="scientific">Paracoccus pacificus</name>
    <dbReference type="NCBI Taxonomy" id="1463598"/>
    <lineage>
        <taxon>Bacteria</taxon>
        <taxon>Pseudomonadati</taxon>
        <taxon>Pseudomonadota</taxon>
        <taxon>Alphaproteobacteria</taxon>
        <taxon>Rhodobacterales</taxon>
        <taxon>Paracoccaceae</taxon>
        <taxon>Paracoccus</taxon>
    </lineage>
</organism>
<dbReference type="InterPro" id="IPR001466">
    <property type="entry name" value="Beta-lactam-related"/>
</dbReference>
<keyword evidence="1" id="KW-0732">Signal</keyword>
<comment type="caution">
    <text evidence="3">The sequence shown here is derived from an EMBL/GenBank/DDBJ whole genome shotgun (WGS) entry which is preliminary data.</text>
</comment>
<dbReference type="GO" id="GO:0016787">
    <property type="term" value="F:hydrolase activity"/>
    <property type="evidence" value="ECO:0007669"/>
    <property type="project" value="UniProtKB-KW"/>
</dbReference>
<dbReference type="PANTHER" id="PTHR43283:SF7">
    <property type="entry name" value="BETA-LACTAMASE-RELATED DOMAIN-CONTAINING PROTEIN"/>
    <property type="match status" value="1"/>
</dbReference>
<dbReference type="Proteomes" id="UP001597213">
    <property type="component" value="Unassembled WGS sequence"/>
</dbReference>
<dbReference type="InterPro" id="IPR012338">
    <property type="entry name" value="Beta-lactam/transpept-like"/>
</dbReference>
<keyword evidence="4" id="KW-1185">Reference proteome</keyword>
<dbReference type="SUPFAM" id="SSF56601">
    <property type="entry name" value="beta-lactamase/transpeptidase-like"/>
    <property type="match status" value="1"/>
</dbReference>
<evidence type="ECO:0000313" key="4">
    <source>
        <dbReference type="Proteomes" id="UP001597213"/>
    </source>
</evidence>
<sequence>MKRRSLIILPAILPVLAMPRLARAALPDTLRMAESLPALRSVAVWWDGEVIAARGYGRFRPEDPTNIKSASKSIISVLAGIAIDRRLFEGPDQPVAGLFRPDLPENPDPRMWKLTLGNLLSMQSGLERQSGPNYGTWVGSRNWVRTALAAPFVDEPGGKMLYSTASTHLVSALLTRVAGRSTLELARRWLRPIKGFGITSWEQDPQGIFMGGNQMAMSTLSLLAFGACMANGGRAQDGTQVVSENWIEKSWTRRTNSIFSGEAYGYGWFISNLAGRPAAYGWGYGGQFIYALPAHGDRPPAAIAITSDPEQPSARNGYAMALQNLAREIIAIL</sequence>
<feature type="chain" id="PRO_5046715444" evidence="1">
    <location>
        <begin position="25"/>
        <end position="333"/>
    </location>
</feature>
<protein>
    <submittedName>
        <fullName evidence="3">Serine hydrolase domain-containing protein</fullName>
        <ecNumber evidence="3">3.-.-.-</ecNumber>
    </submittedName>
</protein>
<name>A0ABW4R7U8_9RHOB</name>
<keyword evidence="3" id="KW-0378">Hydrolase</keyword>
<dbReference type="InterPro" id="IPR050789">
    <property type="entry name" value="Diverse_Enzym_Activities"/>
</dbReference>
<evidence type="ECO:0000313" key="3">
    <source>
        <dbReference type="EMBL" id="MFD1882080.1"/>
    </source>
</evidence>
<proteinExistence type="predicted"/>
<dbReference type="RefSeq" id="WP_379142434.1">
    <property type="nucleotide sequence ID" value="NZ_JBHUEN010000026.1"/>
</dbReference>
<dbReference type="EMBL" id="JBHUEN010000026">
    <property type="protein sequence ID" value="MFD1882080.1"/>
    <property type="molecule type" value="Genomic_DNA"/>
</dbReference>
<evidence type="ECO:0000259" key="2">
    <source>
        <dbReference type="Pfam" id="PF00144"/>
    </source>
</evidence>
<dbReference type="Pfam" id="PF00144">
    <property type="entry name" value="Beta-lactamase"/>
    <property type="match status" value="1"/>
</dbReference>
<dbReference type="PANTHER" id="PTHR43283">
    <property type="entry name" value="BETA-LACTAMASE-RELATED"/>
    <property type="match status" value="1"/>
</dbReference>
<gene>
    <name evidence="3" type="ORF">ACFSCT_10170</name>
</gene>